<dbReference type="AlphaFoldDB" id="A0A0D5NR15"/>
<dbReference type="EC" id="5.4.99.12" evidence="4"/>
<evidence type="ECO:0000256" key="3">
    <source>
        <dbReference type="ARBA" id="ARBA00023235"/>
    </source>
</evidence>
<dbReference type="PANTHER" id="PTHR11142">
    <property type="entry name" value="PSEUDOURIDYLATE SYNTHASE"/>
    <property type="match status" value="1"/>
</dbReference>
<reference evidence="10" key="2">
    <citation type="submission" date="2015-03" db="EMBL/GenBank/DDBJ databases">
        <title>Genome sequence of Paenibacillus beijingensis strain DSM 24997T.</title>
        <authorList>
            <person name="Kwak Y."/>
            <person name="Shin J.-H."/>
        </authorList>
    </citation>
    <scope>NUCLEOTIDE SEQUENCE [LARGE SCALE GENOMIC DNA]</scope>
    <source>
        <strain evidence="10">DSM 24997</strain>
    </source>
</reference>
<evidence type="ECO:0000256" key="6">
    <source>
        <dbReference type="PIRSR" id="PIRSR001430-2"/>
    </source>
</evidence>
<dbReference type="GO" id="GO:0031119">
    <property type="term" value="P:tRNA pseudouridine synthesis"/>
    <property type="evidence" value="ECO:0007669"/>
    <property type="project" value="UniProtKB-UniRule"/>
</dbReference>
<dbReference type="CDD" id="cd02570">
    <property type="entry name" value="PseudoU_synth_EcTruA"/>
    <property type="match status" value="1"/>
</dbReference>
<sequence length="239" mass="27184">MTLSYDGTNYNGFQTQPAGNTVQDLIEAAIEQLTGERLKITGSGRTDAGVHARGFVFNFYTNSQIPVKRWALALNSRLPHDIVVLDAAEVDDDFHSRRCAKRKTYRYSIDRSKFRDVFVRHTHFHHPMPLDVPAMRQALKHLLGTHDYTSFTSTRSTKQSHVRTIFEAHLVEEGPMLHLYITGSGFLYNMVRIITGTLMWVGEGKMQPDDFARILQARNRSCAGPTAMAHGLTLWQVEY</sequence>
<dbReference type="STRING" id="1126833.VN24_12790"/>
<dbReference type="OrthoDB" id="9811823at2"/>
<dbReference type="HAMAP" id="MF_00171">
    <property type="entry name" value="TruA"/>
    <property type="match status" value="1"/>
</dbReference>
<dbReference type="NCBIfam" id="TIGR00071">
    <property type="entry name" value="hisT_truA"/>
    <property type="match status" value="1"/>
</dbReference>
<proteinExistence type="inferred from homology"/>
<feature type="active site" description="Nucleophile" evidence="4 5">
    <location>
        <position position="47"/>
    </location>
</feature>
<accession>A0A0D5NR15</accession>
<dbReference type="GO" id="GO:0003723">
    <property type="term" value="F:RNA binding"/>
    <property type="evidence" value="ECO:0007669"/>
    <property type="project" value="InterPro"/>
</dbReference>
<name>A0A0D5NR15_9BACL</name>
<gene>
    <name evidence="4" type="primary">truA</name>
    <name evidence="9" type="ORF">VN24_12790</name>
</gene>
<dbReference type="SUPFAM" id="SSF55120">
    <property type="entry name" value="Pseudouridine synthase"/>
    <property type="match status" value="1"/>
</dbReference>
<comment type="catalytic activity">
    <reaction evidence="4 7">
        <text>uridine(38/39/40) in tRNA = pseudouridine(38/39/40) in tRNA</text>
        <dbReference type="Rhea" id="RHEA:22376"/>
        <dbReference type="Rhea" id="RHEA-COMP:10085"/>
        <dbReference type="Rhea" id="RHEA-COMP:10087"/>
        <dbReference type="ChEBI" id="CHEBI:65314"/>
        <dbReference type="ChEBI" id="CHEBI:65315"/>
        <dbReference type="EC" id="5.4.99.12"/>
    </reaction>
</comment>
<dbReference type="Gene3D" id="3.30.70.660">
    <property type="entry name" value="Pseudouridine synthase I, catalytic domain, C-terminal subdomain"/>
    <property type="match status" value="1"/>
</dbReference>
<evidence type="ECO:0000313" key="10">
    <source>
        <dbReference type="Proteomes" id="UP000032633"/>
    </source>
</evidence>
<dbReference type="FunFam" id="3.30.70.580:FF:000001">
    <property type="entry name" value="tRNA pseudouridine synthase A"/>
    <property type="match status" value="1"/>
</dbReference>
<dbReference type="Proteomes" id="UP000032633">
    <property type="component" value="Chromosome"/>
</dbReference>
<protein>
    <recommendedName>
        <fullName evidence="4">tRNA pseudouridine synthase A</fullName>
        <ecNumber evidence="4">5.4.99.12</ecNumber>
    </recommendedName>
    <alternativeName>
        <fullName evidence="4">tRNA pseudouridine(38-40) synthase</fullName>
    </alternativeName>
    <alternativeName>
        <fullName evidence="4">tRNA pseudouridylate synthase I</fullName>
    </alternativeName>
    <alternativeName>
        <fullName evidence="4">tRNA-uridine isomerase I</fullName>
    </alternativeName>
</protein>
<evidence type="ECO:0000256" key="2">
    <source>
        <dbReference type="ARBA" id="ARBA00022694"/>
    </source>
</evidence>
<keyword evidence="10" id="KW-1185">Reference proteome</keyword>
<dbReference type="EMBL" id="CP011058">
    <property type="protein sequence ID" value="AJY77696.1"/>
    <property type="molecule type" value="Genomic_DNA"/>
</dbReference>
<feature type="binding site" evidence="4 6">
    <location>
        <position position="105"/>
    </location>
    <ligand>
        <name>substrate</name>
    </ligand>
</feature>
<dbReference type="PANTHER" id="PTHR11142:SF0">
    <property type="entry name" value="TRNA PSEUDOURIDINE SYNTHASE-LIKE 1"/>
    <property type="match status" value="1"/>
</dbReference>
<reference evidence="9 10" key="1">
    <citation type="journal article" date="2015" name="J. Biotechnol.">
        <title>Complete genome sequence of Paenibacillus beijingensis 7188(T) (=DSM 24997(T)), a novel rhizobacterium from jujube garden soil.</title>
        <authorList>
            <person name="Kwak Y."/>
            <person name="Shin J.H."/>
        </authorList>
    </citation>
    <scope>NUCLEOTIDE SEQUENCE [LARGE SCALE GENOMIC DNA]</scope>
    <source>
        <strain evidence="9 10">DSM 24997</strain>
    </source>
</reference>
<evidence type="ECO:0000256" key="4">
    <source>
        <dbReference type="HAMAP-Rule" id="MF_00171"/>
    </source>
</evidence>
<dbReference type="GO" id="GO:0160147">
    <property type="term" value="F:tRNA pseudouridine(38-40) synthase activity"/>
    <property type="evidence" value="ECO:0007669"/>
    <property type="project" value="UniProtKB-EC"/>
</dbReference>
<organism evidence="9 10">
    <name type="scientific">Paenibacillus beijingensis</name>
    <dbReference type="NCBI Taxonomy" id="1126833"/>
    <lineage>
        <taxon>Bacteria</taxon>
        <taxon>Bacillati</taxon>
        <taxon>Bacillota</taxon>
        <taxon>Bacilli</taxon>
        <taxon>Bacillales</taxon>
        <taxon>Paenibacillaceae</taxon>
        <taxon>Paenibacillus</taxon>
    </lineage>
</organism>
<comment type="function">
    <text evidence="4">Formation of pseudouridine at positions 38, 39 and 40 in the anticodon stem and loop of transfer RNAs.</text>
</comment>
<dbReference type="Pfam" id="PF01416">
    <property type="entry name" value="PseudoU_synth_1"/>
    <property type="match status" value="2"/>
</dbReference>
<evidence type="ECO:0000313" key="9">
    <source>
        <dbReference type="EMBL" id="AJY77696.1"/>
    </source>
</evidence>
<keyword evidence="2 4" id="KW-0819">tRNA processing</keyword>
<dbReference type="PATRIC" id="fig|1126833.4.peg.2802"/>
<dbReference type="InterPro" id="IPR020095">
    <property type="entry name" value="PsdUridine_synth_TruA_C"/>
</dbReference>
<dbReference type="InterPro" id="IPR001406">
    <property type="entry name" value="PsdUridine_synth_TruA"/>
</dbReference>
<comment type="subunit">
    <text evidence="4">Homodimer.</text>
</comment>
<evidence type="ECO:0000256" key="1">
    <source>
        <dbReference type="ARBA" id="ARBA00009375"/>
    </source>
</evidence>
<evidence type="ECO:0000259" key="8">
    <source>
        <dbReference type="Pfam" id="PF01416"/>
    </source>
</evidence>
<dbReference type="Gene3D" id="3.30.70.580">
    <property type="entry name" value="Pseudouridine synthase I, catalytic domain, N-terminal subdomain"/>
    <property type="match status" value="1"/>
</dbReference>
<dbReference type="InterPro" id="IPR020103">
    <property type="entry name" value="PsdUridine_synth_cat_dom_sf"/>
</dbReference>
<dbReference type="PIRSF" id="PIRSF001430">
    <property type="entry name" value="tRNA_psdUrid_synth"/>
    <property type="match status" value="1"/>
</dbReference>
<keyword evidence="3 4" id="KW-0413">Isomerase</keyword>
<evidence type="ECO:0000256" key="5">
    <source>
        <dbReference type="PIRSR" id="PIRSR001430-1"/>
    </source>
</evidence>
<comment type="caution">
    <text evidence="4">Lacks conserved residue(s) required for the propagation of feature annotation.</text>
</comment>
<dbReference type="RefSeq" id="WP_045673245.1">
    <property type="nucleotide sequence ID" value="NZ_CP011058.1"/>
</dbReference>
<feature type="domain" description="Pseudouridine synthase I TruA alpha/beta" evidence="8">
    <location>
        <begin position="138"/>
        <end position="239"/>
    </location>
</feature>
<dbReference type="InterPro" id="IPR020094">
    <property type="entry name" value="TruA/RsuA/RluB/E/F_N"/>
</dbReference>
<dbReference type="HOGENOM" id="CLU_014673_0_1_9"/>
<dbReference type="KEGG" id="pbj:VN24_12790"/>
<evidence type="ECO:0000256" key="7">
    <source>
        <dbReference type="RuleBase" id="RU003792"/>
    </source>
</evidence>
<dbReference type="InterPro" id="IPR020097">
    <property type="entry name" value="PsdUridine_synth_TruA_a/b_dom"/>
</dbReference>
<feature type="domain" description="Pseudouridine synthase I TruA alpha/beta" evidence="8">
    <location>
        <begin position="4"/>
        <end position="96"/>
    </location>
</feature>
<comment type="similarity">
    <text evidence="1 4 7">Belongs to the tRNA pseudouridine synthase TruA family.</text>
</comment>